<dbReference type="Proteomes" id="UP000012174">
    <property type="component" value="Unassembled WGS sequence"/>
</dbReference>
<proteinExistence type="predicted"/>
<organism evidence="1 2">
    <name type="scientific">Eutypa lata (strain UCR-EL1)</name>
    <name type="common">Grapevine dieback disease fungus</name>
    <name type="synonym">Eutypa armeniacae</name>
    <dbReference type="NCBI Taxonomy" id="1287681"/>
    <lineage>
        <taxon>Eukaryota</taxon>
        <taxon>Fungi</taxon>
        <taxon>Dikarya</taxon>
        <taxon>Ascomycota</taxon>
        <taxon>Pezizomycotina</taxon>
        <taxon>Sordariomycetes</taxon>
        <taxon>Xylariomycetidae</taxon>
        <taxon>Xylariales</taxon>
        <taxon>Diatrypaceae</taxon>
        <taxon>Eutypa</taxon>
    </lineage>
</organism>
<protein>
    <submittedName>
        <fullName evidence="1">Uncharacterized protein</fullName>
    </submittedName>
</protein>
<evidence type="ECO:0000313" key="1">
    <source>
        <dbReference type="EMBL" id="EMR67954.1"/>
    </source>
</evidence>
<dbReference type="AlphaFoldDB" id="M7SNG9"/>
<dbReference type="HOGENOM" id="CLU_713778_0_0_1"/>
<sequence>MTNIDYPPGWSSERLNTISSDDFSQIPEEERVALKKAIRKHAFSPEYTTLQKLNKTLSSAAARPCTPPSYVPPGWTVEQAKGLDMRLVTKLSEEEQRLWAAGKCADTARRARKTGNQAAAAAPPSYIPAGWSVEQGASPTFEILSQLSQEELTRYMQSRNELMMVASSAIIPSSAITTTTSKTAQGSNPPLPPPPLPSPLVQALQKRGYPAWGFVVVRTYYASEERWQAFQERLDTLCVAQLDQETGPGLQDVKDTLQFKMIEDPRLQGASHAEARKHFRAALAMGGVAAGLDLDILLLADQDAVDSVLDHEDSLSASSGALSPYLVAVDVREELVEQGSGGYPGFFRVSVDALLSELYPKLCMGLSASDLWAVLDDGQVLWTGDEE</sequence>
<dbReference type="OrthoDB" id="4869816at2759"/>
<dbReference type="OMA" id="GLDTGMC"/>
<name>M7SNG9_EUTLA</name>
<reference evidence="2" key="1">
    <citation type="journal article" date="2013" name="Genome Announc.">
        <title>Draft genome sequence of the grapevine dieback fungus Eutypa lata UCR-EL1.</title>
        <authorList>
            <person name="Blanco-Ulate B."/>
            <person name="Rolshausen P.E."/>
            <person name="Cantu D."/>
        </authorList>
    </citation>
    <scope>NUCLEOTIDE SEQUENCE [LARGE SCALE GENOMIC DNA]</scope>
    <source>
        <strain evidence="2">UCR-EL1</strain>
    </source>
</reference>
<dbReference type="eggNOG" id="ENOG502STDZ">
    <property type="taxonomic scope" value="Eukaryota"/>
</dbReference>
<accession>M7SNG9</accession>
<dbReference type="KEGG" id="ela:UCREL1_5041"/>
<gene>
    <name evidence="1" type="ORF">UCREL1_5041</name>
</gene>
<dbReference type="STRING" id="1287681.M7SNG9"/>
<evidence type="ECO:0000313" key="2">
    <source>
        <dbReference type="Proteomes" id="UP000012174"/>
    </source>
</evidence>
<dbReference type="EMBL" id="KB706323">
    <property type="protein sequence ID" value="EMR67954.1"/>
    <property type="molecule type" value="Genomic_DNA"/>
</dbReference>
<keyword evidence="2" id="KW-1185">Reference proteome</keyword>